<name>A0A2I7SM07_9FLAO</name>
<dbReference type="Proteomes" id="UP000236592">
    <property type="component" value="Chromosome"/>
</dbReference>
<sequence length="292" mass="30811">MIKPFKLFALFALSIGFTNCSNDDDNTPKTSDLTLNIEGLENLGDDYVYEGWIMVDGTPQTTGRFTVNDSGELSDNDFALNANDLAEATAFILTIEPAVGDDPAPSKTHILAGDFNGAQGDLTIAHGAALGDDFSGISGNYFLATPTNSDDTDEKSGLWFLDTSSGSPAAGLDLPVLPEGWKYEGWAVKGQPITTGTFLKVNEMDDFKGFSGPMAGPPFPGEDFLVNAPAGLTFPLDLSGGIAVISIEPDPDNSPAPFLLKPLVGNISSNAMQHVTYNMSPNLSFPSGTVSR</sequence>
<feature type="domain" description="Anti-sigma K factor RskA C-terminal" evidence="1">
    <location>
        <begin position="32"/>
        <end position="106"/>
    </location>
</feature>
<evidence type="ECO:0000313" key="3">
    <source>
        <dbReference type="Proteomes" id="UP000236592"/>
    </source>
</evidence>
<dbReference type="InterPro" id="IPR018764">
    <property type="entry name" value="RskA_C"/>
</dbReference>
<dbReference type="Pfam" id="PF10099">
    <property type="entry name" value="RskA_C"/>
    <property type="match status" value="1"/>
</dbReference>
<gene>
    <name evidence="2" type="ORF">C1A40_16485</name>
</gene>
<dbReference type="OrthoDB" id="1115036at2"/>
<proteinExistence type="predicted"/>
<evidence type="ECO:0000259" key="1">
    <source>
        <dbReference type="Pfam" id="PF10099"/>
    </source>
</evidence>
<dbReference type="RefSeq" id="WP_102996850.1">
    <property type="nucleotide sequence ID" value="NZ_CP025938.1"/>
</dbReference>
<dbReference type="KEGG" id="taj:C1A40_16485"/>
<accession>A0A2I7SM07</accession>
<evidence type="ECO:0000313" key="2">
    <source>
        <dbReference type="EMBL" id="AUS06943.1"/>
    </source>
</evidence>
<dbReference type="AlphaFoldDB" id="A0A2I7SM07"/>
<reference evidence="3" key="1">
    <citation type="submission" date="2018-01" db="EMBL/GenBank/DDBJ databases">
        <title>Complete genome of Tamlana sp. UJ94.</title>
        <authorList>
            <person name="Jung J."/>
            <person name="Chung D."/>
            <person name="Bae S.S."/>
            <person name="Baek K."/>
        </authorList>
    </citation>
    <scope>NUCLEOTIDE SEQUENCE [LARGE SCALE GENOMIC DNA]</scope>
    <source>
        <strain evidence="3">UJ94</strain>
    </source>
</reference>
<organism evidence="2 3">
    <name type="scientific">Pseudotamlana carrageenivorans</name>
    <dbReference type="NCBI Taxonomy" id="2069432"/>
    <lineage>
        <taxon>Bacteria</taxon>
        <taxon>Pseudomonadati</taxon>
        <taxon>Bacteroidota</taxon>
        <taxon>Flavobacteriia</taxon>
        <taxon>Flavobacteriales</taxon>
        <taxon>Flavobacteriaceae</taxon>
        <taxon>Pseudotamlana</taxon>
    </lineage>
</organism>
<keyword evidence="3" id="KW-1185">Reference proteome</keyword>
<protein>
    <recommendedName>
        <fullName evidence="1">Anti-sigma K factor RskA C-terminal domain-containing protein</fullName>
    </recommendedName>
</protein>
<dbReference type="EMBL" id="CP025938">
    <property type="protein sequence ID" value="AUS06943.1"/>
    <property type="molecule type" value="Genomic_DNA"/>
</dbReference>